<dbReference type="InterPro" id="IPR043519">
    <property type="entry name" value="NT_sf"/>
</dbReference>
<dbReference type="SUPFAM" id="SSF81301">
    <property type="entry name" value="Nucleotidyltransferase"/>
    <property type="match status" value="1"/>
</dbReference>
<organism evidence="1 2">
    <name type="scientific">Metabacillus litoralis</name>
    <dbReference type="NCBI Taxonomy" id="152268"/>
    <lineage>
        <taxon>Bacteria</taxon>
        <taxon>Bacillati</taxon>
        <taxon>Bacillota</taxon>
        <taxon>Bacilli</taxon>
        <taxon>Bacillales</taxon>
        <taxon>Bacillaceae</taxon>
        <taxon>Metabacillus</taxon>
    </lineage>
</organism>
<dbReference type="OrthoDB" id="3362681at2"/>
<accession>A0A179SU91</accession>
<gene>
    <name evidence="1" type="ORF">A6K24_24400</name>
</gene>
<dbReference type="RefSeq" id="WP_066333953.1">
    <property type="nucleotide sequence ID" value="NZ_LWSG01000021.1"/>
</dbReference>
<name>A0A179SU91_9BACI</name>
<dbReference type="Gene3D" id="3.30.460.40">
    <property type="match status" value="1"/>
</dbReference>
<evidence type="ECO:0000313" key="2">
    <source>
        <dbReference type="Proteomes" id="UP000078534"/>
    </source>
</evidence>
<dbReference type="Proteomes" id="UP000078534">
    <property type="component" value="Unassembled WGS sequence"/>
</dbReference>
<dbReference type="EMBL" id="LWSG01000021">
    <property type="protein sequence ID" value="OAS85376.1"/>
    <property type="molecule type" value="Genomic_DNA"/>
</dbReference>
<dbReference type="AlphaFoldDB" id="A0A179SU91"/>
<sequence>MDKSWKSALAKVCEIYFQSDTKIEWILVGSVGSVLQGCEMEPGDVDIYVKHKEGVSQFAELLNDFALSSKCENRSSNDWLSSKEEPVFNQTFTSGFTWTKARWEICGLNVEVVHITNPAGIPDSLTGEGMWEGGQYIWSHSKNVRIGEYTIPTVPLEIQLESNLRRKRQERVESILTTLKNYGYNKELINKALSSQNLSYFYSEVSLPR</sequence>
<protein>
    <submittedName>
        <fullName evidence="1">Uncharacterized protein</fullName>
    </submittedName>
</protein>
<keyword evidence="2" id="KW-1185">Reference proteome</keyword>
<reference evidence="2" key="1">
    <citation type="submission" date="2016-04" db="EMBL/GenBank/DDBJ databases">
        <authorList>
            <person name="Lyu Z."/>
            <person name="Lyu W."/>
        </authorList>
    </citation>
    <scope>NUCLEOTIDE SEQUENCE [LARGE SCALE GENOMIC DNA]</scope>
    <source>
        <strain evidence="2">C44</strain>
    </source>
</reference>
<evidence type="ECO:0000313" key="1">
    <source>
        <dbReference type="EMBL" id="OAS85376.1"/>
    </source>
</evidence>
<comment type="caution">
    <text evidence="1">The sequence shown here is derived from an EMBL/GenBank/DDBJ whole genome shotgun (WGS) entry which is preliminary data.</text>
</comment>
<proteinExistence type="predicted"/>